<dbReference type="Pfam" id="PF13715">
    <property type="entry name" value="CarbopepD_reg_2"/>
    <property type="match status" value="1"/>
</dbReference>
<reference evidence="4 5" key="1">
    <citation type="submission" date="2016-11" db="EMBL/GenBank/DDBJ databases">
        <authorList>
            <person name="Jaros S."/>
            <person name="Januszkiewicz K."/>
            <person name="Wedrychowicz H."/>
        </authorList>
    </citation>
    <scope>NUCLEOTIDE SEQUENCE [LARGE SCALE GENOMIC DNA]</scope>
    <source>
        <strain evidence="4 5">DSM 24787</strain>
    </source>
</reference>
<dbReference type="RefSeq" id="WP_074241411.1">
    <property type="nucleotide sequence ID" value="NZ_FSRA01000002.1"/>
</dbReference>
<keyword evidence="1 2" id="KW-0472">Membrane</keyword>
<dbReference type="GO" id="GO:0009279">
    <property type="term" value="C:cell outer membrane"/>
    <property type="evidence" value="ECO:0007669"/>
    <property type="project" value="UniProtKB-SubCell"/>
</dbReference>
<gene>
    <name evidence="4" type="ORF">SAMN04488055_4045</name>
</gene>
<keyword evidence="1 2" id="KW-0812">Transmembrane</keyword>
<evidence type="ECO:0000313" key="4">
    <source>
        <dbReference type="EMBL" id="SIO44012.1"/>
    </source>
</evidence>
<dbReference type="AlphaFoldDB" id="A0A1N6JI06"/>
<evidence type="ECO:0000256" key="1">
    <source>
        <dbReference type="PROSITE-ProRule" id="PRU01360"/>
    </source>
</evidence>
<dbReference type="InterPro" id="IPR039426">
    <property type="entry name" value="TonB-dep_rcpt-like"/>
</dbReference>
<evidence type="ECO:0000259" key="3">
    <source>
        <dbReference type="Pfam" id="PF07715"/>
    </source>
</evidence>
<keyword evidence="4" id="KW-0675">Receptor</keyword>
<dbReference type="SUPFAM" id="SSF49464">
    <property type="entry name" value="Carboxypeptidase regulatory domain-like"/>
    <property type="match status" value="1"/>
</dbReference>
<evidence type="ECO:0000256" key="2">
    <source>
        <dbReference type="SAM" id="Phobius"/>
    </source>
</evidence>
<dbReference type="STRING" id="536979.SAMN04488055_4045"/>
<dbReference type="EMBL" id="FSRA01000002">
    <property type="protein sequence ID" value="SIO44012.1"/>
    <property type="molecule type" value="Genomic_DNA"/>
</dbReference>
<dbReference type="SUPFAM" id="SSF56935">
    <property type="entry name" value="Porins"/>
    <property type="match status" value="1"/>
</dbReference>
<dbReference type="InterPro" id="IPR023997">
    <property type="entry name" value="TonB-dep_OMP_SusC/RagA_CS"/>
</dbReference>
<feature type="domain" description="TonB-dependent receptor plug" evidence="3">
    <location>
        <begin position="186"/>
        <end position="262"/>
    </location>
</feature>
<dbReference type="Proteomes" id="UP000185003">
    <property type="component" value="Unassembled WGS sequence"/>
</dbReference>
<keyword evidence="2" id="KW-1133">Transmembrane helix</keyword>
<dbReference type="InterPro" id="IPR008969">
    <property type="entry name" value="CarboxyPept-like_regulatory"/>
</dbReference>
<keyword evidence="1" id="KW-0998">Cell outer membrane</keyword>
<keyword evidence="1" id="KW-1134">Transmembrane beta strand</keyword>
<feature type="transmembrane region" description="Helical" evidence="2">
    <location>
        <begin position="84"/>
        <end position="102"/>
    </location>
</feature>
<dbReference type="Gene3D" id="2.60.40.1120">
    <property type="entry name" value="Carboxypeptidase-like, regulatory domain"/>
    <property type="match status" value="1"/>
</dbReference>
<keyword evidence="1" id="KW-0813">Transport</keyword>
<dbReference type="Pfam" id="PF07715">
    <property type="entry name" value="Plug"/>
    <property type="match status" value="1"/>
</dbReference>
<dbReference type="InterPro" id="IPR037066">
    <property type="entry name" value="Plug_dom_sf"/>
</dbReference>
<comment type="subcellular location">
    <subcellularLocation>
        <location evidence="1">Cell outer membrane</location>
        <topology evidence="1">Multi-pass membrane protein</topology>
    </subcellularLocation>
</comment>
<dbReference type="NCBIfam" id="TIGR04057">
    <property type="entry name" value="SusC_RagA_signa"/>
    <property type="match status" value="1"/>
</dbReference>
<dbReference type="InterPro" id="IPR012910">
    <property type="entry name" value="Plug_dom"/>
</dbReference>
<dbReference type="OrthoDB" id="1112758at2"/>
<keyword evidence="5" id="KW-1185">Reference proteome</keyword>
<accession>A0A1N6JI06</accession>
<name>A0A1N6JI06_9BACT</name>
<dbReference type="PROSITE" id="PS52016">
    <property type="entry name" value="TONB_DEPENDENT_REC_3"/>
    <property type="match status" value="1"/>
</dbReference>
<dbReference type="Gene3D" id="2.170.130.10">
    <property type="entry name" value="TonB-dependent receptor, plug domain"/>
    <property type="match status" value="1"/>
</dbReference>
<sequence>MADNQQHITPTAELIRQYLEGKLDGKTMHALEKQALDDPFLADALEGYAKYPADQRSALSELQQRLQQRVAPAEKKVRRLDYRWLAAASVLLILCISGVMLLNRTQKAPEIAQTLEKEKKEILPDSAAPAAPAAPAANANADVTSAKAANAKPAEEINADVARSKTIAPAADAKDEIAPTPPAQPALVAAPQGVAIRREMKQSNANIQIRGISSMKDSGALVIMDGVPAKLDSINPAEIENVQVLKDATASAVYGAKAANGVILVTTKKSKQAPRFGAANADSAFASLNKIDTIHIGGNKPIAGILDSKVEGLVTGAKSNFSNYYTDDNVHKISGVVVDEKTGKRIPGVSVTVNGTNRGAVTDTAGSFALHIASKSKAELGFSSVGYAQKKVTVSQSTSNLNVALPSSRNQLNETVVVGYGAKEKKSLVPPFPLAGDEAYSVYLVTNKTVEIPGLKVPQSGKVHISFSVMPDGALQDFKVLQGMGKEADSIAIQRIKDGPAWMPASNKKKATVEVIVPVELVKKGQ</sequence>
<protein>
    <submittedName>
        <fullName evidence="4">TonB-dependent outer membrane receptor, SusC/RagA subfamily, signature region</fullName>
    </submittedName>
</protein>
<proteinExistence type="inferred from homology"/>
<evidence type="ECO:0000313" key="5">
    <source>
        <dbReference type="Proteomes" id="UP000185003"/>
    </source>
</evidence>
<organism evidence="4 5">
    <name type="scientific">Chitinophaga niabensis</name>
    <dbReference type="NCBI Taxonomy" id="536979"/>
    <lineage>
        <taxon>Bacteria</taxon>
        <taxon>Pseudomonadati</taxon>
        <taxon>Bacteroidota</taxon>
        <taxon>Chitinophagia</taxon>
        <taxon>Chitinophagales</taxon>
        <taxon>Chitinophagaceae</taxon>
        <taxon>Chitinophaga</taxon>
    </lineage>
</organism>
<comment type="similarity">
    <text evidence="1">Belongs to the TonB-dependent receptor family.</text>
</comment>